<dbReference type="Gene3D" id="2.60.120.10">
    <property type="entry name" value="Jelly Rolls"/>
    <property type="match status" value="1"/>
</dbReference>
<feature type="domain" description="ChrR-like cupin" evidence="1">
    <location>
        <begin position="23"/>
        <end position="112"/>
    </location>
</feature>
<dbReference type="Proteomes" id="UP000261931">
    <property type="component" value="Unassembled WGS sequence"/>
</dbReference>
<gene>
    <name evidence="2" type="ORF">DY262_11545</name>
</gene>
<accession>A0A372EJE3</accession>
<evidence type="ECO:0000313" key="2">
    <source>
        <dbReference type="EMBL" id="RFP78717.1"/>
    </source>
</evidence>
<dbReference type="EMBL" id="QVLS01000006">
    <property type="protein sequence ID" value="RFP78717.1"/>
    <property type="molecule type" value="Genomic_DNA"/>
</dbReference>
<dbReference type="Pfam" id="PF12973">
    <property type="entry name" value="Cupin_7"/>
    <property type="match status" value="1"/>
</dbReference>
<dbReference type="InterPro" id="IPR011051">
    <property type="entry name" value="RmlC_Cupin_sf"/>
</dbReference>
<keyword evidence="3" id="KW-1185">Reference proteome</keyword>
<protein>
    <recommendedName>
        <fullName evidence="1">ChrR-like cupin domain-containing protein</fullName>
    </recommendedName>
</protein>
<comment type="caution">
    <text evidence="2">The sequence shown here is derived from an EMBL/GenBank/DDBJ whole genome shotgun (WGS) entry which is preliminary data.</text>
</comment>
<dbReference type="InterPro" id="IPR014710">
    <property type="entry name" value="RmlC-like_jellyroll"/>
</dbReference>
<evidence type="ECO:0000259" key="1">
    <source>
        <dbReference type="Pfam" id="PF12973"/>
    </source>
</evidence>
<dbReference type="InterPro" id="IPR025979">
    <property type="entry name" value="ChrR-like_cupin_dom"/>
</dbReference>
<proteinExistence type="predicted"/>
<organism evidence="2 3">
    <name type="scientific">Hydrogenophaga borbori</name>
    <dbReference type="NCBI Taxonomy" id="2294117"/>
    <lineage>
        <taxon>Bacteria</taxon>
        <taxon>Pseudomonadati</taxon>
        <taxon>Pseudomonadota</taxon>
        <taxon>Betaproteobacteria</taxon>
        <taxon>Burkholderiales</taxon>
        <taxon>Comamonadaceae</taxon>
        <taxon>Hydrogenophaga</taxon>
    </lineage>
</organism>
<evidence type="ECO:0000313" key="3">
    <source>
        <dbReference type="Proteomes" id="UP000261931"/>
    </source>
</evidence>
<name>A0A372EJE3_9BURK</name>
<sequence>MPITHAKTGTDPRVSLRYPDGSLIVRTKEIPWTPWGMPGTQFKLLHCDDASSLLVILLKVEPGTVAGVHKHFGAAHAYIVEGGFGYEHGEVFAGDYMVEAGGITHQPFTGPNGLILLGFMFGPIGGLAEDGSLAGVLDIEWHYQTAKANGAAGHIHRPSMAPAPALA</sequence>
<dbReference type="AlphaFoldDB" id="A0A372EJE3"/>
<dbReference type="RefSeq" id="WP_116959014.1">
    <property type="nucleotide sequence ID" value="NZ_QVLS01000006.1"/>
</dbReference>
<reference evidence="2 3" key="1">
    <citation type="submission" date="2018-08" db="EMBL/GenBank/DDBJ databases">
        <title>Hydrogenophaga sp. LA-38 isolated from sludge.</title>
        <authorList>
            <person name="Im W.-T."/>
        </authorList>
    </citation>
    <scope>NUCLEOTIDE SEQUENCE [LARGE SCALE GENOMIC DNA]</scope>
    <source>
        <strain evidence="2 3">LA-38</strain>
    </source>
</reference>
<dbReference type="SUPFAM" id="SSF51182">
    <property type="entry name" value="RmlC-like cupins"/>
    <property type="match status" value="1"/>
</dbReference>